<reference evidence="1 2" key="1">
    <citation type="submission" date="2013-12" db="EMBL/GenBank/DDBJ databases">
        <title>A Varibaculum cambriense genome reconstructed from a premature infant gut community with otherwise low bacterial novelty that shifts toward anaerobic metabolism during the third week of life.</title>
        <authorList>
            <person name="Brown C.T."/>
            <person name="Sharon I."/>
            <person name="Thomas B.C."/>
            <person name="Castelle C.J."/>
            <person name="Morowitz M.J."/>
            <person name="Banfield J.F."/>
        </authorList>
    </citation>
    <scope>NUCLEOTIDE SEQUENCE [LARGE SCALE GENOMIC DNA]</scope>
    <source>
        <strain evidence="2">DORA_17_25</strain>
    </source>
</reference>
<dbReference type="InterPro" id="IPR012337">
    <property type="entry name" value="RNaseH-like_sf"/>
</dbReference>
<dbReference type="EMBL" id="AZMC01000251">
    <property type="protein sequence ID" value="ETI87129.1"/>
    <property type="molecule type" value="Genomic_DNA"/>
</dbReference>
<comment type="caution">
    <text evidence="1">The sequence shown here is derived from an EMBL/GenBank/DDBJ whole genome shotgun (WGS) entry which is preliminary data.</text>
</comment>
<dbReference type="PANTHER" id="PTHR34614:SF2">
    <property type="entry name" value="TRANSPOSASE IS4-LIKE DOMAIN-CONTAINING PROTEIN"/>
    <property type="match status" value="1"/>
</dbReference>
<feature type="non-terminal residue" evidence="1">
    <location>
        <position position="1"/>
    </location>
</feature>
<dbReference type="RefSeq" id="WP_024048294.1">
    <property type="nucleotide sequence ID" value="NZ_AZMC01000251.1"/>
</dbReference>
<feature type="non-terminal residue" evidence="1">
    <location>
        <position position="179"/>
    </location>
</feature>
<dbReference type="Proteomes" id="UP000018840">
    <property type="component" value="Unassembled WGS sequence"/>
</dbReference>
<proteinExistence type="predicted"/>
<dbReference type="AlphaFoldDB" id="W1U395"/>
<evidence type="ECO:0000313" key="2">
    <source>
        <dbReference type="Proteomes" id="UP000018840"/>
    </source>
</evidence>
<evidence type="ECO:0000313" key="1">
    <source>
        <dbReference type="EMBL" id="ETI87129.1"/>
    </source>
</evidence>
<dbReference type="SUPFAM" id="SSF53098">
    <property type="entry name" value="Ribonuclease H-like"/>
    <property type="match status" value="1"/>
</dbReference>
<protein>
    <submittedName>
        <fullName evidence="1">Transposase IS4 family protein</fullName>
    </submittedName>
</protein>
<gene>
    <name evidence="1" type="ORF">Q612_NSC00251G0001</name>
</gene>
<name>W1U395_9FIRM</name>
<organism evidence="1 2">
    <name type="scientific">Negativicoccus succinicivorans DORA_17_25</name>
    <dbReference type="NCBI Taxonomy" id="1403945"/>
    <lineage>
        <taxon>Bacteria</taxon>
        <taxon>Bacillati</taxon>
        <taxon>Bacillota</taxon>
        <taxon>Negativicutes</taxon>
        <taxon>Veillonellales</taxon>
        <taxon>Veillonellaceae</taxon>
        <taxon>Negativicoccus</taxon>
    </lineage>
</organism>
<sequence>EFKYKLIEHVKEIRVDGKVEKIQDNLLLGYSEKRAKKDKADRQRLLDKADKLLNNPSMMKQELKKGGKKFIKVTKGNLDIELDVKQIEEAEKMDGFFAIEYSQKELTGREVREIYGSLWKIEDSFRVLKTNLEARPIFVWSEKRIRAHFLICYLALVIERYLEKLLKDNNVNLSTAKIQ</sequence>
<dbReference type="PANTHER" id="PTHR34614">
    <property type="match status" value="1"/>
</dbReference>
<accession>W1U395</accession>